<evidence type="ECO:0000313" key="5">
    <source>
        <dbReference type="Proteomes" id="UP000230971"/>
    </source>
</evidence>
<dbReference type="Proteomes" id="UP000230971">
    <property type="component" value="Unassembled WGS sequence"/>
</dbReference>
<gene>
    <name evidence="2" type="ORF">AWB95_03740</name>
    <name evidence="3" type="ORF">CQY23_17755</name>
</gene>
<evidence type="ECO:0000313" key="3">
    <source>
        <dbReference type="EMBL" id="PIB77014.1"/>
    </source>
</evidence>
<proteinExistence type="predicted"/>
<sequence>MLVVWLAINPVAFGKPANHRNWATRAMLGEEAGITNRPKDSAAAVSVVTSVAAVIALSAARRHRLAAAAVATAVQMALTLVYWQQMNRYLDRTGSM</sequence>
<dbReference type="AlphaFoldDB" id="A0A1X1RVC7"/>
<feature type="transmembrane region" description="Helical" evidence="1">
    <location>
        <begin position="65"/>
        <end position="83"/>
    </location>
</feature>
<feature type="transmembrane region" description="Helical" evidence="1">
    <location>
        <begin position="41"/>
        <end position="60"/>
    </location>
</feature>
<evidence type="ECO:0000313" key="2">
    <source>
        <dbReference type="EMBL" id="ORV18348.1"/>
    </source>
</evidence>
<reference evidence="2 4" key="1">
    <citation type="submission" date="2016-01" db="EMBL/GenBank/DDBJ databases">
        <title>The new phylogeny of the genus Mycobacterium.</title>
        <authorList>
            <person name="Tarcisio F."/>
            <person name="Conor M."/>
            <person name="Antonella G."/>
            <person name="Elisabetta G."/>
            <person name="Giulia F.S."/>
            <person name="Sara T."/>
            <person name="Anna F."/>
            <person name="Clotilde B."/>
            <person name="Roberto B."/>
            <person name="Veronica D.S."/>
            <person name="Fabio R."/>
            <person name="Monica P."/>
            <person name="Olivier J."/>
            <person name="Enrico T."/>
            <person name="Nicola S."/>
        </authorList>
    </citation>
    <scope>NUCLEOTIDE SEQUENCE [LARGE SCALE GENOMIC DNA]</scope>
    <source>
        <strain evidence="2 4">DSM 44243</strain>
    </source>
</reference>
<comment type="caution">
    <text evidence="2">The sequence shown here is derived from an EMBL/GenBank/DDBJ whole genome shotgun (WGS) entry which is preliminary data.</text>
</comment>
<keyword evidence="1" id="KW-1133">Transmembrane helix</keyword>
<dbReference type="EMBL" id="PDKV01000025">
    <property type="protein sequence ID" value="PIB77014.1"/>
    <property type="molecule type" value="Genomic_DNA"/>
</dbReference>
<name>A0A1X1RVC7_MYCCE</name>
<keyword evidence="1" id="KW-0472">Membrane</keyword>
<keyword evidence="1" id="KW-0812">Transmembrane</keyword>
<accession>A0A1X1RVC7</accession>
<protein>
    <submittedName>
        <fullName evidence="2">Uncharacterized protein</fullName>
    </submittedName>
</protein>
<keyword evidence="4" id="KW-1185">Reference proteome</keyword>
<dbReference type="Proteomes" id="UP000193907">
    <property type="component" value="Unassembled WGS sequence"/>
</dbReference>
<evidence type="ECO:0000313" key="4">
    <source>
        <dbReference type="Proteomes" id="UP000193907"/>
    </source>
</evidence>
<dbReference type="EMBL" id="LQOM01000015">
    <property type="protein sequence ID" value="ORV18348.1"/>
    <property type="molecule type" value="Genomic_DNA"/>
</dbReference>
<dbReference type="OrthoDB" id="1442233at2"/>
<organism evidence="2 4">
    <name type="scientific">Mycobacterium celatum</name>
    <dbReference type="NCBI Taxonomy" id="28045"/>
    <lineage>
        <taxon>Bacteria</taxon>
        <taxon>Bacillati</taxon>
        <taxon>Actinomycetota</taxon>
        <taxon>Actinomycetes</taxon>
        <taxon>Mycobacteriales</taxon>
        <taxon>Mycobacteriaceae</taxon>
        <taxon>Mycobacterium</taxon>
    </lineage>
</organism>
<reference evidence="3 5" key="2">
    <citation type="journal article" date="2017" name="Infect. Genet. Evol.">
        <title>The new phylogeny of the genus Mycobacterium: The old and the news.</title>
        <authorList>
            <person name="Tortoli E."/>
            <person name="Fedrizzi T."/>
            <person name="Meehan C.J."/>
            <person name="Trovato A."/>
            <person name="Grottola A."/>
            <person name="Giacobazzi E."/>
            <person name="Serpini G.F."/>
            <person name="Tagliazucchi S."/>
            <person name="Fabio A."/>
            <person name="Bettua C."/>
            <person name="Bertorelli R."/>
            <person name="Frascaro F."/>
            <person name="De Sanctis V."/>
            <person name="Pecorari M."/>
            <person name="Jousson O."/>
            <person name="Segata N."/>
            <person name="Cirillo D.M."/>
        </authorList>
    </citation>
    <scope>NUCLEOTIDE SEQUENCE [LARGE SCALE GENOMIC DNA]</scope>
    <source>
        <strain evidence="3 5">NCTC 12882</strain>
    </source>
</reference>
<dbReference type="STRING" id="28045.AWB95_03740"/>
<evidence type="ECO:0000256" key="1">
    <source>
        <dbReference type="SAM" id="Phobius"/>
    </source>
</evidence>